<sequence length="569" mass="59213">MRTDASARTVRTRRALAAGVVAAAICGTALTAAPAYADGTAGQIGIGRGAVDSLDHGSFDVPVWTDATDAAVTSVTMKVLDGGQTVATRSLVDGGYAWSLGSGDQLKLTEDGGTLPRLGRYDVEITATDSKGDTLTRAEPGALDFTLIPLFAAATGTNGPVTGPTGGVSLEPAVVDADHTSETVGGTLLGQQPGSRDLVPLAGRTVTVAMGPTWNEVDRTAVTDVDGRFSTTFAVPQGLSFTARYTESSDAADGQASTPERTPEYHSSAVAITATADVRRVLPGQNVTISGEVHSTLSATSPGLAGVPVVGSFEGGGGLEVHTVTDATGHFTLTLPGDPESGGVWTAYVSQPFRSGSVSGVVVIPDESLFTSVASAVSADDVVTVSGKLLRTYHRGASTYGQNVGLWYSPDGRTGWKGLAGVNLTSSDGSFKITANGYLDGYYQVRHATSDQLVASNGPIVHLTRTNTRIFQMYANTARAKKNSTLTLTGNLKQDVGNVWKPFGGQYVELYFQPKGSTKWSYLGYSHTDSTGHAKFTSKAVQDGRWLIQYFGDGTHFESDAAAVYVDVV</sequence>
<dbReference type="Proteomes" id="UP001344658">
    <property type="component" value="Unassembled WGS sequence"/>
</dbReference>
<keyword evidence="4" id="KW-1185">Reference proteome</keyword>
<organism evidence="3 4">
    <name type="scientific">Actinacidiphila polyblastidii</name>
    <dbReference type="NCBI Taxonomy" id="3110430"/>
    <lineage>
        <taxon>Bacteria</taxon>
        <taxon>Bacillati</taxon>
        <taxon>Actinomycetota</taxon>
        <taxon>Actinomycetes</taxon>
        <taxon>Kitasatosporales</taxon>
        <taxon>Streptomycetaceae</taxon>
        <taxon>Actinacidiphila</taxon>
    </lineage>
</organism>
<evidence type="ECO:0000256" key="1">
    <source>
        <dbReference type="SAM" id="MobiDB-lite"/>
    </source>
</evidence>
<gene>
    <name evidence="3" type="ORF">V2S66_16530</name>
</gene>
<feature type="signal peptide" evidence="2">
    <location>
        <begin position="1"/>
        <end position="37"/>
    </location>
</feature>
<feature type="compositionally biased region" description="Polar residues" evidence="1">
    <location>
        <begin position="246"/>
        <end position="260"/>
    </location>
</feature>
<feature type="region of interest" description="Disordered" evidence="1">
    <location>
        <begin position="246"/>
        <end position="266"/>
    </location>
</feature>
<evidence type="ECO:0000313" key="3">
    <source>
        <dbReference type="EMBL" id="MEE4543574.1"/>
    </source>
</evidence>
<proteinExistence type="predicted"/>
<feature type="chain" id="PRO_5047063183" evidence="2">
    <location>
        <begin position="38"/>
        <end position="569"/>
    </location>
</feature>
<name>A0ABU7PE49_9ACTN</name>
<keyword evidence="2" id="KW-0732">Signal</keyword>
<protein>
    <submittedName>
        <fullName evidence="3">Uncharacterized protein</fullName>
    </submittedName>
</protein>
<evidence type="ECO:0000256" key="2">
    <source>
        <dbReference type="SAM" id="SignalP"/>
    </source>
</evidence>
<dbReference type="EMBL" id="JAZEWV010000011">
    <property type="protein sequence ID" value="MEE4543574.1"/>
    <property type="molecule type" value="Genomic_DNA"/>
</dbReference>
<accession>A0ABU7PE49</accession>
<evidence type="ECO:0000313" key="4">
    <source>
        <dbReference type="Proteomes" id="UP001344658"/>
    </source>
</evidence>
<comment type="caution">
    <text evidence="3">The sequence shown here is derived from an EMBL/GenBank/DDBJ whole genome shotgun (WGS) entry which is preliminary data.</text>
</comment>
<dbReference type="RefSeq" id="WP_330796116.1">
    <property type="nucleotide sequence ID" value="NZ_JAZEWV010000011.1"/>
</dbReference>
<reference evidence="3 4" key="1">
    <citation type="submission" date="2023-12" db="EMBL/GenBank/DDBJ databases">
        <title>Streptomyces sp. V4-01.</title>
        <authorList>
            <person name="Somphong A."/>
            <person name="Phongsopitanun W."/>
        </authorList>
    </citation>
    <scope>NUCLEOTIDE SEQUENCE [LARGE SCALE GENOMIC DNA]</scope>
    <source>
        <strain evidence="3 4">V4-01</strain>
    </source>
</reference>